<accession>A0A6A6JN99</accession>
<evidence type="ECO:0000256" key="1">
    <source>
        <dbReference type="SAM" id="MobiDB-lite"/>
    </source>
</evidence>
<gene>
    <name evidence="3" type="ORF">EI97DRAFT_415284</name>
</gene>
<reference evidence="3" key="1">
    <citation type="journal article" date="2020" name="Stud. Mycol.">
        <title>101 Dothideomycetes genomes: a test case for predicting lifestyles and emergence of pathogens.</title>
        <authorList>
            <person name="Haridas S."/>
            <person name="Albert R."/>
            <person name="Binder M."/>
            <person name="Bloem J."/>
            <person name="Labutti K."/>
            <person name="Salamov A."/>
            <person name="Andreopoulos B."/>
            <person name="Baker S."/>
            <person name="Barry K."/>
            <person name="Bills G."/>
            <person name="Bluhm B."/>
            <person name="Cannon C."/>
            <person name="Castanera R."/>
            <person name="Culley D."/>
            <person name="Daum C."/>
            <person name="Ezra D."/>
            <person name="Gonzalez J."/>
            <person name="Henrissat B."/>
            <person name="Kuo A."/>
            <person name="Liang C."/>
            <person name="Lipzen A."/>
            <person name="Lutzoni F."/>
            <person name="Magnuson J."/>
            <person name="Mondo S."/>
            <person name="Nolan M."/>
            <person name="Ohm R."/>
            <person name="Pangilinan J."/>
            <person name="Park H.-J."/>
            <person name="Ramirez L."/>
            <person name="Alfaro M."/>
            <person name="Sun H."/>
            <person name="Tritt A."/>
            <person name="Yoshinaga Y."/>
            <person name="Zwiers L.-H."/>
            <person name="Turgeon B."/>
            <person name="Goodwin S."/>
            <person name="Spatafora J."/>
            <person name="Crous P."/>
            <person name="Grigoriev I."/>
        </authorList>
    </citation>
    <scope>NUCLEOTIDE SEQUENCE</scope>
    <source>
        <strain evidence="3">CBS 379.55</strain>
    </source>
</reference>
<dbReference type="PROSITE" id="PS51412">
    <property type="entry name" value="MACPF_2"/>
    <property type="match status" value="1"/>
</dbReference>
<dbReference type="OrthoDB" id="4250793at2759"/>
<evidence type="ECO:0000313" key="3">
    <source>
        <dbReference type="EMBL" id="KAF2277724.1"/>
    </source>
</evidence>
<dbReference type="Proteomes" id="UP000800097">
    <property type="component" value="Unassembled WGS sequence"/>
</dbReference>
<organism evidence="3 4">
    <name type="scientific">Westerdykella ornata</name>
    <dbReference type="NCBI Taxonomy" id="318751"/>
    <lineage>
        <taxon>Eukaryota</taxon>
        <taxon>Fungi</taxon>
        <taxon>Dikarya</taxon>
        <taxon>Ascomycota</taxon>
        <taxon>Pezizomycotina</taxon>
        <taxon>Dothideomycetes</taxon>
        <taxon>Pleosporomycetidae</taxon>
        <taxon>Pleosporales</taxon>
        <taxon>Sporormiaceae</taxon>
        <taxon>Westerdykella</taxon>
    </lineage>
</organism>
<dbReference type="Pfam" id="PF01823">
    <property type="entry name" value="MACPF"/>
    <property type="match status" value="1"/>
</dbReference>
<protein>
    <recommendedName>
        <fullName evidence="2">MACPF domain-containing protein</fullName>
    </recommendedName>
</protein>
<sequence length="445" mass="48403">MISPAELADPRNPHTSDPTVPTCPPLSWLGWGLDVTSITPCDISSVTANLLKASRFLDIKTTTQQQSFNSGVTWAIPTNVDATDDVSEGEASLNLFDSGTQAASSITADASLSAKYMAVTVGVSANYSISKMFQGFYSYALFSYNQNLIQASIDSWADNIHEDNLKKRLSTLPTWDPTNDDTVGRYKRFFRSFGTHIITGTSYGGRFQLVPQYNGLTNSGDFNASVKTSSEYSDFSGSSQKIVSCKGGDSTLAGTIASSPENKDIYSSFQQWVKSSLGAPAIMAMQTVAIWDMMSAAIDDTIVNRAGEMENAFKYIVSHPAEHVSKCRFVINSDWGEFGLLTPAAVIKPDPSNPAPSGFLISTTKVSWGRERSFQFSRDVTVDFEIHNDGSPVDIMLSHGSDGSTPGNGECAVTIYQTTFENAGVKDNNWNSQWFYKCDVNPNEV</sequence>
<dbReference type="RefSeq" id="XP_033655263.1">
    <property type="nucleotide sequence ID" value="XM_033796854.1"/>
</dbReference>
<name>A0A6A6JN99_WESOR</name>
<keyword evidence="4" id="KW-1185">Reference proteome</keyword>
<feature type="domain" description="MACPF" evidence="2">
    <location>
        <begin position="12"/>
        <end position="324"/>
    </location>
</feature>
<dbReference type="GeneID" id="54550029"/>
<proteinExistence type="predicted"/>
<dbReference type="InterPro" id="IPR020864">
    <property type="entry name" value="MACPF"/>
</dbReference>
<evidence type="ECO:0000313" key="4">
    <source>
        <dbReference type="Proteomes" id="UP000800097"/>
    </source>
</evidence>
<dbReference type="AlphaFoldDB" id="A0A6A6JN99"/>
<dbReference type="EMBL" id="ML986489">
    <property type="protein sequence ID" value="KAF2277724.1"/>
    <property type="molecule type" value="Genomic_DNA"/>
</dbReference>
<feature type="region of interest" description="Disordered" evidence="1">
    <location>
        <begin position="1"/>
        <end position="20"/>
    </location>
</feature>
<evidence type="ECO:0000259" key="2">
    <source>
        <dbReference type="PROSITE" id="PS51412"/>
    </source>
</evidence>